<dbReference type="RefSeq" id="WP_187247630.1">
    <property type="nucleotide sequence ID" value="NZ_BAAAOK010000005.1"/>
</dbReference>
<comment type="caution">
    <text evidence="2">The sequence shown here is derived from an EMBL/GenBank/DDBJ whole genome shotgun (WGS) entry which is preliminary data.</text>
</comment>
<evidence type="ECO:0000313" key="2">
    <source>
        <dbReference type="EMBL" id="MBC6470586.1"/>
    </source>
</evidence>
<keyword evidence="1" id="KW-1133">Transmembrane helix</keyword>
<evidence type="ECO:0000313" key="3">
    <source>
        <dbReference type="Proteomes" id="UP000805614"/>
    </source>
</evidence>
<keyword evidence="3" id="KW-1185">Reference proteome</keyword>
<sequence length="261" mass="29233">MRPEIVIGILSVIATISAALIQRSWNWRSRRFPRSREALTFGAIQESGSFSLDEVAKVLDLRNSPGSPGQAVLNDTYLVRRQSEKGNGLVSIYSTSGELEGDCLSHPHNHTWGPYGSAHMRVNRAMAVDLSHLADQSVTRVVHQVVFTGAYDNTPTENFETHIERPTRALVFILLFSADRPCTSVTGHLQVGRRQRTPTDRERGPVLLRQGTIAYWRIVPNKGEWLPEEANYRIEWNWRSRRLGSEDDTGESAADGVQGAQ</sequence>
<reference evidence="2 3" key="1">
    <citation type="submission" date="2020-06" db="EMBL/GenBank/DDBJ databases">
        <title>Actinomadura xiongansis sp. nov., isolated from soil of Baiyangdian.</title>
        <authorList>
            <person name="Zhang X."/>
        </authorList>
    </citation>
    <scope>NUCLEOTIDE SEQUENCE [LARGE SCALE GENOMIC DNA]</scope>
    <source>
        <strain evidence="2 3">HBUM206468</strain>
    </source>
</reference>
<keyword evidence="1" id="KW-0472">Membrane</keyword>
<protein>
    <submittedName>
        <fullName evidence="2">Uncharacterized protein</fullName>
    </submittedName>
</protein>
<proteinExistence type="predicted"/>
<accession>A0ABR7M0N5</accession>
<name>A0ABR7M0N5_9ACTN</name>
<gene>
    <name evidence="2" type="ORF">HKK74_34610</name>
</gene>
<evidence type="ECO:0000256" key="1">
    <source>
        <dbReference type="SAM" id="Phobius"/>
    </source>
</evidence>
<feature type="transmembrane region" description="Helical" evidence="1">
    <location>
        <begin position="6"/>
        <end position="25"/>
    </location>
</feature>
<dbReference type="EMBL" id="JABVEC010000044">
    <property type="protein sequence ID" value="MBC6470586.1"/>
    <property type="molecule type" value="Genomic_DNA"/>
</dbReference>
<dbReference type="Proteomes" id="UP000805614">
    <property type="component" value="Unassembled WGS sequence"/>
</dbReference>
<keyword evidence="1" id="KW-0812">Transmembrane</keyword>
<organism evidence="2 3">
    <name type="scientific">Actinomadura alba</name>
    <dbReference type="NCBI Taxonomy" id="406431"/>
    <lineage>
        <taxon>Bacteria</taxon>
        <taxon>Bacillati</taxon>
        <taxon>Actinomycetota</taxon>
        <taxon>Actinomycetes</taxon>
        <taxon>Streptosporangiales</taxon>
        <taxon>Thermomonosporaceae</taxon>
        <taxon>Actinomadura</taxon>
    </lineage>
</organism>